<dbReference type="SMART" id="SM00560">
    <property type="entry name" value="LamGL"/>
    <property type="match status" value="2"/>
</dbReference>
<evidence type="ECO:0000313" key="5">
    <source>
        <dbReference type="EMBL" id="MEK7950531.1"/>
    </source>
</evidence>
<gene>
    <name evidence="5" type="ORF">WKV53_08495</name>
</gene>
<dbReference type="SUPFAM" id="SSF48726">
    <property type="entry name" value="Immunoglobulin"/>
    <property type="match status" value="1"/>
</dbReference>
<dbReference type="InterPro" id="IPR011050">
    <property type="entry name" value="Pectin_lyase_fold/virulence"/>
</dbReference>
<name>A0ABU9AS36_9BACT</name>
<dbReference type="InterPro" id="IPR007110">
    <property type="entry name" value="Ig-like_dom"/>
</dbReference>
<comment type="caution">
    <text evidence="5">The sequence shown here is derived from an EMBL/GenBank/DDBJ whole genome shotgun (WGS) entry which is preliminary data.</text>
</comment>
<proteinExistence type="predicted"/>
<organism evidence="5 6">
    <name type="scientific">Luteolibacter soli</name>
    <dbReference type="NCBI Taxonomy" id="3135280"/>
    <lineage>
        <taxon>Bacteria</taxon>
        <taxon>Pseudomonadati</taxon>
        <taxon>Verrucomicrobiota</taxon>
        <taxon>Verrucomicrobiia</taxon>
        <taxon>Verrucomicrobiales</taxon>
        <taxon>Verrucomicrobiaceae</taxon>
        <taxon>Luteolibacter</taxon>
    </lineage>
</organism>
<dbReference type="CDD" id="cd00096">
    <property type="entry name" value="Ig"/>
    <property type="match status" value="1"/>
</dbReference>
<feature type="signal peptide" evidence="3">
    <location>
        <begin position="1"/>
        <end position="32"/>
    </location>
</feature>
<accession>A0ABU9AS36</accession>
<evidence type="ECO:0000256" key="2">
    <source>
        <dbReference type="ARBA" id="ARBA00023157"/>
    </source>
</evidence>
<feature type="chain" id="PRO_5047063854" evidence="3">
    <location>
        <begin position="33"/>
        <end position="1371"/>
    </location>
</feature>
<keyword evidence="2" id="KW-1015">Disulfide bond</keyword>
<dbReference type="RefSeq" id="WP_341404139.1">
    <property type="nucleotide sequence ID" value="NZ_JBBUKT010000003.1"/>
</dbReference>
<keyword evidence="1 3" id="KW-0732">Signal</keyword>
<evidence type="ECO:0000256" key="1">
    <source>
        <dbReference type="ARBA" id="ARBA00022729"/>
    </source>
</evidence>
<dbReference type="InterPro" id="IPR006558">
    <property type="entry name" value="LamG-like"/>
</dbReference>
<evidence type="ECO:0000256" key="3">
    <source>
        <dbReference type="SAM" id="SignalP"/>
    </source>
</evidence>
<dbReference type="InterPro" id="IPR013425">
    <property type="entry name" value="Autotrns_rpt"/>
</dbReference>
<sequence length="1371" mass="139088">MRPRTQWLSRRPNSRCALLAALLSASLLPTLRADYAAEVMSENPIVYYRFNDSVATDDLPSPAVNLGSAGAAANGGYTGGFVRGVPGALPGSANTAVQGAGNLVEIPNTAAINNAGSFSAEVWLKPTSIPATGALISPIASFRENDNVYGRAGWLIYQGDAATGFNFRAYNRNGSTFTFSITSGAGTVTAGAWHHVVATWDSTTNQGKLYVNGVLCSTSAVVTPSGPNNSTYEPNNTRPLTLGSRDGAFGWSGDLDEPAYYTSVLSGAQVLAHYNNGISPSPSQTYDSLVLAAAPAGYWRVGEAAFVPRTPPVATNAGNLGASANGAYYAGSKNTATGPAPSSGFQGFGANNSCLSLATANGYVGTALSLLNNRSAFTVMGWVKRGAVHSVRGGYFGQNDLLEFGDATNGADIESWISARGGNMITPYSFADDQWGFIVLTGDTTKATLYLNGVQVGQLSGTIANYGTSAFNFNIGGGGVFAATGDFFRGEIDEVAVFDKAVTPGRVKQLYDAALGGSGVDLVNYLPDVSPAGDIPEGQSYTLSVDATGTPPFTYQWKKDGVNVPNSNSRTLTVTAAANTPVTNPYEYTVVVTNLGGGASVTSDVAAVYVTPALKWTGTDGVNPGKWTIGGPVNWKTYTAGTGVPYSEDFGVVFDDSGTALTATLTENVQPMNLTVDSNTKNYTITGPFSLSTGSGGIVKNGTSTLQMNVNDLFVNTMTINGGTLKLGTGMVTGLYANAVVAVNAGTLDIGLPTGTPYSSATTVATGASLTVTGSGNLELTSGSAAISGAGNEVFNRNGTVLVNMANTIGGSVSIQTGTVAFDGSQNTNRLAANQSVTVSPGATMEIRGVNAFPTAANSISVVLNQATLNVISGGSTAIGATGTSHAHLKNLALNASTVMLGYSGGGGAYNGESFQLNGGITVTGSGASMISLGSGTNAGNSGVAISGAATHTISVANTAVGADLIIAAELENTDASAADSAASIVAKTGPGTLKLADGTAHSFSGTVQVNEGSLEATGSLAGPLTVASGASIVPGNAAIGTLATGTATLSGTYRCDIDAVVSDRITVNGNLTFGAGASIALNVGPGGVTAPSYELANCTGTMSGPLPTLSGTIPPGYTLQVVSSSSLVLAQGAINTQPKISIVPPSGNEDFSTSAGGFTVSAPVSPETDWAYSNGSWFSFGTDAATGVGTNTTYLMTPIYTVNAGGAVAISFSHSYNFEEDYDAGALEISVNGGAFTRVPGSAFTLNGYDGTLAAGTNSALAGQEGFLRASAGYPAFHTTTATLLASATAGTTVQVRFMGAYDDAYSAGGWKIDSFSITGALPSLLKLEWPLGTMQYSDNLQPPWTDLSADSPLLIDTKAAPRRFFQLKP</sequence>
<dbReference type="Pfam" id="PF13385">
    <property type="entry name" value="Laminin_G_3"/>
    <property type="match status" value="2"/>
</dbReference>
<dbReference type="Proteomes" id="UP001371305">
    <property type="component" value="Unassembled WGS sequence"/>
</dbReference>
<evidence type="ECO:0000313" key="6">
    <source>
        <dbReference type="Proteomes" id="UP001371305"/>
    </source>
</evidence>
<dbReference type="InterPro" id="IPR036179">
    <property type="entry name" value="Ig-like_dom_sf"/>
</dbReference>
<dbReference type="SUPFAM" id="SSF51126">
    <property type="entry name" value="Pectin lyase-like"/>
    <property type="match status" value="1"/>
</dbReference>
<dbReference type="Gene3D" id="2.60.40.10">
    <property type="entry name" value="Immunoglobulins"/>
    <property type="match status" value="1"/>
</dbReference>
<dbReference type="NCBIfam" id="TIGR02601">
    <property type="entry name" value="autotrns_rpt"/>
    <property type="match status" value="1"/>
</dbReference>
<reference evidence="5 6" key="1">
    <citation type="submission" date="2024-04" db="EMBL/GenBank/DDBJ databases">
        <title>Luteolibacter sp. isolated from soil.</title>
        <authorList>
            <person name="An J."/>
        </authorList>
    </citation>
    <scope>NUCLEOTIDE SEQUENCE [LARGE SCALE GENOMIC DNA]</scope>
    <source>
        <strain evidence="5 6">Y139</strain>
    </source>
</reference>
<keyword evidence="6" id="KW-1185">Reference proteome</keyword>
<evidence type="ECO:0000259" key="4">
    <source>
        <dbReference type="PROSITE" id="PS50835"/>
    </source>
</evidence>
<feature type="domain" description="Ig-like" evidence="4">
    <location>
        <begin position="527"/>
        <end position="606"/>
    </location>
</feature>
<dbReference type="SUPFAM" id="SSF49899">
    <property type="entry name" value="Concanavalin A-like lectins/glucanases"/>
    <property type="match status" value="2"/>
</dbReference>
<dbReference type="Gene3D" id="2.60.120.200">
    <property type="match status" value="2"/>
</dbReference>
<protein>
    <submittedName>
        <fullName evidence="5">LamG-like jellyroll fold domain-containing protein</fullName>
    </submittedName>
</protein>
<dbReference type="InterPro" id="IPR013320">
    <property type="entry name" value="ConA-like_dom_sf"/>
</dbReference>
<dbReference type="EMBL" id="JBBUKT010000003">
    <property type="protein sequence ID" value="MEK7950531.1"/>
    <property type="molecule type" value="Genomic_DNA"/>
</dbReference>
<dbReference type="PROSITE" id="PS50835">
    <property type="entry name" value="IG_LIKE"/>
    <property type="match status" value="1"/>
</dbReference>
<dbReference type="InterPro" id="IPR013783">
    <property type="entry name" value="Ig-like_fold"/>
</dbReference>